<comment type="caution">
    <text evidence="2">The sequence shown here is derived from an EMBL/GenBank/DDBJ whole genome shotgun (WGS) entry which is preliminary data.</text>
</comment>
<evidence type="ECO:0000256" key="1">
    <source>
        <dbReference type="SAM" id="MobiDB-lite"/>
    </source>
</evidence>
<feature type="compositionally biased region" description="Polar residues" evidence="1">
    <location>
        <begin position="19"/>
        <end position="30"/>
    </location>
</feature>
<proteinExistence type="predicted"/>
<dbReference type="AlphaFoldDB" id="A0AAJ0D9Z6"/>
<gene>
    <name evidence="2" type="ORF">LTR09_008798</name>
</gene>
<reference evidence="2" key="1">
    <citation type="submission" date="2023-04" db="EMBL/GenBank/DDBJ databases">
        <title>Black Yeasts Isolated from many extreme environments.</title>
        <authorList>
            <person name="Coleine C."/>
            <person name="Stajich J.E."/>
            <person name="Selbmann L."/>
        </authorList>
    </citation>
    <scope>NUCLEOTIDE SEQUENCE</scope>
    <source>
        <strain evidence="2">CCFEE 5312</strain>
    </source>
</reference>
<dbReference type="Proteomes" id="UP001271007">
    <property type="component" value="Unassembled WGS sequence"/>
</dbReference>
<name>A0AAJ0D9Z6_9PEZI</name>
<protein>
    <recommendedName>
        <fullName evidence="4">F-box domain-containing protein</fullName>
    </recommendedName>
</protein>
<evidence type="ECO:0008006" key="4">
    <source>
        <dbReference type="Google" id="ProtNLM"/>
    </source>
</evidence>
<accession>A0AAJ0D9Z6</accession>
<keyword evidence="3" id="KW-1185">Reference proteome</keyword>
<feature type="compositionally biased region" description="Polar residues" evidence="1">
    <location>
        <begin position="1"/>
        <end position="10"/>
    </location>
</feature>
<sequence length="258" mass="29284">MATNQDTATPRSKEATPNPMATSAQPTSFGNRLFNLPTELRDEIFKLAISDPSGTPLIAARLQRREGPNTTSRLSAIIPTLPARAVTCRQAYTDVAATFSAWLLGSTRSQIQQNIIYDNLRHVVLVLRFVKSRNIDSVLPPPVKGENPTIEAELSSDGKVVVKYNRKLLSRCTCVLRKRLARCNSWLKEEPEDRQGLIRYVESVEEFVFDYDVVWDKHSEQEPNYERFMRDVRECKTCREGSEWWTPPAEVPAAAEFP</sequence>
<dbReference type="EMBL" id="JAWDJX010000036">
    <property type="protein sequence ID" value="KAK3049878.1"/>
    <property type="molecule type" value="Genomic_DNA"/>
</dbReference>
<evidence type="ECO:0000313" key="2">
    <source>
        <dbReference type="EMBL" id="KAK3049878.1"/>
    </source>
</evidence>
<evidence type="ECO:0000313" key="3">
    <source>
        <dbReference type="Proteomes" id="UP001271007"/>
    </source>
</evidence>
<feature type="region of interest" description="Disordered" evidence="1">
    <location>
        <begin position="1"/>
        <end position="30"/>
    </location>
</feature>
<organism evidence="2 3">
    <name type="scientific">Extremus antarcticus</name>
    <dbReference type="NCBI Taxonomy" id="702011"/>
    <lineage>
        <taxon>Eukaryota</taxon>
        <taxon>Fungi</taxon>
        <taxon>Dikarya</taxon>
        <taxon>Ascomycota</taxon>
        <taxon>Pezizomycotina</taxon>
        <taxon>Dothideomycetes</taxon>
        <taxon>Dothideomycetidae</taxon>
        <taxon>Mycosphaerellales</taxon>
        <taxon>Extremaceae</taxon>
        <taxon>Extremus</taxon>
    </lineage>
</organism>